<evidence type="ECO:0000313" key="3">
    <source>
        <dbReference type="Proteomes" id="UP001362999"/>
    </source>
</evidence>
<dbReference type="AlphaFoldDB" id="A0AAV9ZRN5"/>
<name>A0AAV9ZRN5_9AGAR</name>
<feature type="compositionally biased region" description="Polar residues" evidence="1">
    <location>
        <begin position="175"/>
        <end position="190"/>
    </location>
</feature>
<evidence type="ECO:0000256" key="1">
    <source>
        <dbReference type="SAM" id="MobiDB-lite"/>
    </source>
</evidence>
<protein>
    <submittedName>
        <fullName evidence="2">Uncharacterized protein</fullName>
    </submittedName>
</protein>
<sequence>MDNYTDIDVLIESKLIEDPTFKLGLWYAQQRQAELGFDSNEPLDDERFITELGDAYLGGAAVLLEQSEWDGSLEGSENLIFHCQDKDEQYYTALLSKDSLRNPKFDLMAWKRSAFVLTATDSVDADYDFMSVSESEVEKLLATESEITEDSDDCADMPPLVSVSNSSNEDDEDATLTSRLKTASAESSEF</sequence>
<accession>A0AAV9ZRN5</accession>
<proteinExistence type="predicted"/>
<reference evidence="2 3" key="1">
    <citation type="journal article" date="2024" name="J Genomics">
        <title>Draft genome sequencing and assembly of Favolaschia claudopus CIRM-BRFM 2984 isolated from oak limbs.</title>
        <authorList>
            <person name="Navarro D."/>
            <person name="Drula E."/>
            <person name="Chaduli D."/>
            <person name="Cazenave R."/>
            <person name="Ahrendt S."/>
            <person name="Wang J."/>
            <person name="Lipzen A."/>
            <person name="Daum C."/>
            <person name="Barry K."/>
            <person name="Grigoriev I.V."/>
            <person name="Favel A."/>
            <person name="Rosso M.N."/>
            <person name="Martin F."/>
        </authorList>
    </citation>
    <scope>NUCLEOTIDE SEQUENCE [LARGE SCALE GENOMIC DNA]</scope>
    <source>
        <strain evidence="2 3">CIRM-BRFM 2984</strain>
    </source>
</reference>
<keyword evidence="3" id="KW-1185">Reference proteome</keyword>
<organism evidence="2 3">
    <name type="scientific">Favolaschia claudopus</name>
    <dbReference type="NCBI Taxonomy" id="2862362"/>
    <lineage>
        <taxon>Eukaryota</taxon>
        <taxon>Fungi</taxon>
        <taxon>Dikarya</taxon>
        <taxon>Basidiomycota</taxon>
        <taxon>Agaricomycotina</taxon>
        <taxon>Agaricomycetes</taxon>
        <taxon>Agaricomycetidae</taxon>
        <taxon>Agaricales</taxon>
        <taxon>Marasmiineae</taxon>
        <taxon>Mycenaceae</taxon>
        <taxon>Favolaschia</taxon>
    </lineage>
</organism>
<evidence type="ECO:0000313" key="2">
    <source>
        <dbReference type="EMBL" id="KAK6989003.1"/>
    </source>
</evidence>
<dbReference type="Proteomes" id="UP001362999">
    <property type="component" value="Unassembled WGS sequence"/>
</dbReference>
<feature type="region of interest" description="Disordered" evidence="1">
    <location>
        <begin position="146"/>
        <end position="190"/>
    </location>
</feature>
<dbReference type="EMBL" id="JAWWNJ010000118">
    <property type="protein sequence ID" value="KAK6989003.1"/>
    <property type="molecule type" value="Genomic_DNA"/>
</dbReference>
<feature type="compositionally biased region" description="Acidic residues" evidence="1">
    <location>
        <begin position="146"/>
        <end position="155"/>
    </location>
</feature>
<gene>
    <name evidence="2" type="ORF">R3P38DRAFT_2803946</name>
</gene>
<comment type="caution">
    <text evidence="2">The sequence shown here is derived from an EMBL/GenBank/DDBJ whole genome shotgun (WGS) entry which is preliminary data.</text>
</comment>